<dbReference type="Gene3D" id="1.10.101.10">
    <property type="entry name" value="PGBD-like superfamily/PGBD"/>
    <property type="match status" value="2"/>
</dbReference>
<proteinExistence type="predicted"/>
<evidence type="ECO:0000259" key="1">
    <source>
        <dbReference type="Pfam" id="PF01471"/>
    </source>
</evidence>
<dbReference type="Proteomes" id="UP000249354">
    <property type="component" value="Unassembled WGS sequence"/>
</dbReference>
<comment type="caution">
    <text evidence="2">The sequence shown here is derived from an EMBL/GenBank/DDBJ whole genome shotgun (WGS) entry which is preliminary data.</text>
</comment>
<feature type="domain" description="Peptidoglycan binding-like" evidence="1">
    <location>
        <begin position="156"/>
        <end position="211"/>
    </location>
</feature>
<accession>A0A2W4WDS6</accession>
<name>A0A2W4WDS6_9CYAN</name>
<dbReference type="Pfam" id="PF01471">
    <property type="entry name" value="PG_binding_1"/>
    <property type="match status" value="2"/>
</dbReference>
<feature type="domain" description="Peptidoglycan binding-like" evidence="1">
    <location>
        <begin position="55"/>
        <end position="110"/>
    </location>
</feature>
<protein>
    <submittedName>
        <fullName evidence="2">Peptidoglycan-binding protein</fullName>
    </submittedName>
</protein>
<sequence length="217" mass="22199">MTKPYQKLTAIVAKPILTGIASSVLFAILPNVSAIAAPTILIAQNYPLLAAGSTGTSVSQLQATLKLLGFYSGEVDGNYTVATQDAVTQFQAAAGISADGVTGPSTWAKLLPAPGDVATLPATQVPASPEPVVEPIAEQAPEGPPGPPILRAEIEGPAVSQLQKELTTLGYYQGEINGRYGESTQAAVKSFQSDSGLVVDAIVGPSTWDALTQALGQ</sequence>
<evidence type="ECO:0000313" key="3">
    <source>
        <dbReference type="Proteomes" id="UP000249354"/>
    </source>
</evidence>
<dbReference type="InterPro" id="IPR036365">
    <property type="entry name" value="PGBD-like_sf"/>
</dbReference>
<evidence type="ECO:0000313" key="2">
    <source>
        <dbReference type="EMBL" id="PZO20555.1"/>
    </source>
</evidence>
<dbReference type="AlphaFoldDB" id="A0A2W4WDS6"/>
<reference evidence="2 3" key="2">
    <citation type="submission" date="2018-06" db="EMBL/GenBank/DDBJ databases">
        <title>Metagenomic assembly of (sub)arctic Cyanobacteria and their associated microbiome from non-axenic cultures.</title>
        <authorList>
            <person name="Baurain D."/>
        </authorList>
    </citation>
    <scope>NUCLEOTIDE SEQUENCE [LARGE SCALE GENOMIC DNA]</scope>
    <source>
        <strain evidence="2">ULC129bin1</strain>
    </source>
</reference>
<dbReference type="EMBL" id="QBMC01000028">
    <property type="protein sequence ID" value="PZO20555.1"/>
    <property type="molecule type" value="Genomic_DNA"/>
</dbReference>
<gene>
    <name evidence="2" type="ORF">DCF25_06330</name>
</gene>
<dbReference type="SUPFAM" id="SSF47090">
    <property type="entry name" value="PGBD-like"/>
    <property type="match status" value="2"/>
</dbReference>
<dbReference type="InterPro" id="IPR036366">
    <property type="entry name" value="PGBDSf"/>
</dbReference>
<dbReference type="InterPro" id="IPR002477">
    <property type="entry name" value="Peptidoglycan-bd-like"/>
</dbReference>
<reference evidence="3" key="1">
    <citation type="submission" date="2018-04" db="EMBL/GenBank/DDBJ databases">
        <authorList>
            <person name="Cornet L."/>
        </authorList>
    </citation>
    <scope>NUCLEOTIDE SEQUENCE [LARGE SCALE GENOMIC DNA]</scope>
</reference>
<organism evidence="2 3">
    <name type="scientific">Leptolyngbya foveolarum</name>
    <dbReference type="NCBI Taxonomy" id="47253"/>
    <lineage>
        <taxon>Bacteria</taxon>
        <taxon>Bacillati</taxon>
        <taxon>Cyanobacteriota</taxon>
        <taxon>Cyanophyceae</taxon>
        <taxon>Leptolyngbyales</taxon>
        <taxon>Leptolyngbyaceae</taxon>
        <taxon>Leptolyngbya group</taxon>
        <taxon>Leptolyngbya</taxon>
    </lineage>
</organism>